<accession>A0AAE0WDA1</accession>
<proteinExistence type="predicted"/>
<name>A0AAE0WDA1_9BIVA</name>
<dbReference type="Proteomes" id="UP001195483">
    <property type="component" value="Unassembled WGS sequence"/>
</dbReference>
<sequence length="106" mass="12086">MIWPYKPSIAVFVIIKREGTTAATTTDTREPTAVTEPERVWYAIFSLLKPSPVRGFEPSKGPRGPDRDLDQLRSTLCICDYNLTRKQPIDDQSCTSLGLEYTFIFR</sequence>
<protein>
    <submittedName>
        <fullName evidence="1">Uncharacterized protein</fullName>
    </submittedName>
</protein>
<organism evidence="1 2">
    <name type="scientific">Potamilus streckersoni</name>
    <dbReference type="NCBI Taxonomy" id="2493646"/>
    <lineage>
        <taxon>Eukaryota</taxon>
        <taxon>Metazoa</taxon>
        <taxon>Spiralia</taxon>
        <taxon>Lophotrochozoa</taxon>
        <taxon>Mollusca</taxon>
        <taxon>Bivalvia</taxon>
        <taxon>Autobranchia</taxon>
        <taxon>Heteroconchia</taxon>
        <taxon>Palaeoheterodonta</taxon>
        <taxon>Unionida</taxon>
        <taxon>Unionoidea</taxon>
        <taxon>Unionidae</taxon>
        <taxon>Ambleminae</taxon>
        <taxon>Lampsilini</taxon>
        <taxon>Potamilus</taxon>
    </lineage>
</organism>
<evidence type="ECO:0000313" key="2">
    <source>
        <dbReference type="Proteomes" id="UP001195483"/>
    </source>
</evidence>
<evidence type="ECO:0000313" key="1">
    <source>
        <dbReference type="EMBL" id="KAK3610456.1"/>
    </source>
</evidence>
<dbReference type="EMBL" id="JAEAOA010001024">
    <property type="protein sequence ID" value="KAK3610456.1"/>
    <property type="molecule type" value="Genomic_DNA"/>
</dbReference>
<keyword evidence="2" id="KW-1185">Reference proteome</keyword>
<reference evidence="1" key="1">
    <citation type="journal article" date="2021" name="Genome Biol. Evol.">
        <title>A High-Quality Reference Genome for a Parasitic Bivalve with Doubly Uniparental Inheritance (Bivalvia: Unionida).</title>
        <authorList>
            <person name="Smith C.H."/>
        </authorList>
    </citation>
    <scope>NUCLEOTIDE SEQUENCE</scope>
    <source>
        <strain evidence="1">CHS0354</strain>
    </source>
</reference>
<reference evidence="1" key="3">
    <citation type="submission" date="2023-05" db="EMBL/GenBank/DDBJ databases">
        <authorList>
            <person name="Smith C.H."/>
        </authorList>
    </citation>
    <scope>NUCLEOTIDE SEQUENCE</scope>
    <source>
        <strain evidence="1">CHS0354</strain>
        <tissue evidence="1">Mantle</tissue>
    </source>
</reference>
<dbReference type="AlphaFoldDB" id="A0AAE0WDA1"/>
<gene>
    <name evidence="1" type="ORF">CHS0354_016643</name>
</gene>
<comment type="caution">
    <text evidence="1">The sequence shown here is derived from an EMBL/GenBank/DDBJ whole genome shotgun (WGS) entry which is preliminary data.</text>
</comment>
<reference evidence="1" key="2">
    <citation type="journal article" date="2021" name="Genome Biol. Evol.">
        <title>Developing a high-quality reference genome for a parasitic bivalve with doubly uniparental inheritance (Bivalvia: Unionida).</title>
        <authorList>
            <person name="Smith C.H."/>
        </authorList>
    </citation>
    <scope>NUCLEOTIDE SEQUENCE</scope>
    <source>
        <strain evidence="1">CHS0354</strain>
        <tissue evidence="1">Mantle</tissue>
    </source>
</reference>